<dbReference type="NCBIfam" id="TIGR00608">
    <property type="entry name" value="radc"/>
    <property type="match status" value="1"/>
</dbReference>
<accession>I7LJX3</accession>
<name>I7LJX3_METBM</name>
<keyword evidence="4" id="KW-0862">Zinc</keyword>
<dbReference type="InterPro" id="IPR001405">
    <property type="entry name" value="UPF0758"/>
</dbReference>
<organism evidence="9 10">
    <name type="scientific">Methanoculleus bourgensis (strain ATCC 43281 / DSM 3045 / OCM 15 / MS2)</name>
    <name type="common">Methanogenium bourgense</name>
    <dbReference type="NCBI Taxonomy" id="1201294"/>
    <lineage>
        <taxon>Archaea</taxon>
        <taxon>Methanobacteriati</taxon>
        <taxon>Methanobacteriota</taxon>
        <taxon>Stenosarchaea group</taxon>
        <taxon>Methanomicrobia</taxon>
        <taxon>Methanomicrobiales</taxon>
        <taxon>Methanomicrobiaceae</taxon>
        <taxon>Methanoculleus</taxon>
    </lineage>
</organism>
<evidence type="ECO:0000256" key="7">
    <source>
        <dbReference type="SAM" id="MobiDB-lite"/>
    </source>
</evidence>
<proteinExistence type="inferred from homology"/>
<evidence type="ECO:0000256" key="6">
    <source>
        <dbReference type="RuleBase" id="RU003797"/>
    </source>
</evidence>
<protein>
    <submittedName>
        <fullName evidence="9">DNA repair protein RadC</fullName>
    </submittedName>
</protein>
<dbReference type="HOGENOM" id="CLU_073529_0_2_2"/>
<dbReference type="NCBIfam" id="NF000642">
    <property type="entry name" value="PRK00024.1"/>
    <property type="match status" value="1"/>
</dbReference>
<evidence type="ECO:0000313" key="10">
    <source>
        <dbReference type="Proteomes" id="UP000009007"/>
    </source>
</evidence>
<evidence type="ECO:0000313" key="9">
    <source>
        <dbReference type="EMBL" id="CCJ36417.1"/>
    </source>
</evidence>
<evidence type="ECO:0000256" key="4">
    <source>
        <dbReference type="ARBA" id="ARBA00022833"/>
    </source>
</evidence>
<evidence type="ECO:0000259" key="8">
    <source>
        <dbReference type="PROSITE" id="PS50249"/>
    </source>
</evidence>
<dbReference type="AlphaFoldDB" id="I7LJX3"/>
<evidence type="ECO:0000256" key="1">
    <source>
        <dbReference type="ARBA" id="ARBA00022670"/>
    </source>
</evidence>
<dbReference type="CDD" id="cd08071">
    <property type="entry name" value="MPN_DUF2466"/>
    <property type="match status" value="1"/>
</dbReference>
<comment type="similarity">
    <text evidence="6">Belongs to the UPF0758 family.</text>
</comment>
<dbReference type="PANTHER" id="PTHR30471:SF3">
    <property type="entry name" value="UPF0758 PROTEIN YEES-RELATED"/>
    <property type="match status" value="1"/>
</dbReference>
<dbReference type="Gene3D" id="3.40.140.10">
    <property type="entry name" value="Cytidine Deaminase, domain 2"/>
    <property type="match status" value="1"/>
</dbReference>
<keyword evidence="1" id="KW-0645">Protease</keyword>
<evidence type="ECO:0000256" key="3">
    <source>
        <dbReference type="ARBA" id="ARBA00022801"/>
    </source>
</evidence>
<dbReference type="PROSITE" id="PS50249">
    <property type="entry name" value="MPN"/>
    <property type="match status" value="1"/>
</dbReference>
<dbReference type="Pfam" id="PF04002">
    <property type="entry name" value="RadC"/>
    <property type="match status" value="1"/>
</dbReference>
<dbReference type="InterPro" id="IPR046778">
    <property type="entry name" value="UPF0758_N"/>
</dbReference>
<feature type="domain" description="MPN" evidence="8">
    <location>
        <begin position="123"/>
        <end position="244"/>
    </location>
</feature>
<dbReference type="STRING" id="1201294.BN140_1495"/>
<feature type="region of interest" description="Disordered" evidence="7">
    <location>
        <begin position="1"/>
        <end position="35"/>
    </location>
</feature>
<dbReference type="KEGG" id="mbg:BN140_1495"/>
<dbReference type="PATRIC" id="fig|1201294.9.peg.1647"/>
<evidence type="ECO:0000256" key="5">
    <source>
        <dbReference type="ARBA" id="ARBA00023049"/>
    </source>
</evidence>
<dbReference type="PANTHER" id="PTHR30471">
    <property type="entry name" value="DNA REPAIR PROTEIN RADC"/>
    <property type="match status" value="1"/>
</dbReference>
<feature type="compositionally biased region" description="Basic and acidic residues" evidence="7">
    <location>
        <begin position="25"/>
        <end position="35"/>
    </location>
</feature>
<dbReference type="GO" id="GO:0046872">
    <property type="term" value="F:metal ion binding"/>
    <property type="evidence" value="ECO:0007669"/>
    <property type="project" value="UniProtKB-KW"/>
</dbReference>
<keyword evidence="2" id="KW-0479">Metal-binding</keyword>
<dbReference type="GO" id="GO:0006508">
    <property type="term" value="P:proteolysis"/>
    <property type="evidence" value="ECO:0007669"/>
    <property type="project" value="UniProtKB-KW"/>
</dbReference>
<evidence type="ECO:0000256" key="2">
    <source>
        <dbReference type="ARBA" id="ARBA00022723"/>
    </source>
</evidence>
<dbReference type="EMBL" id="HE964772">
    <property type="protein sequence ID" value="CCJ36417.1"/>
    <property type="molecule type" value="Genomic_DNA"/>
</dbReference>
<dbReference type="Proteomes" id="UP000009007">
    <property type="component" value="Chromosome I"/>
</dbReference>
<dbReference type="PROSITE" id="PS01302">
    <property type="entry name" value="UPF0758"/>
    <property type="match status" value="1"/>
</dbReference>
<dbReference type="Pfam" id="PF20582">
    <property type="entry name" value="UPF0758_N"/>
    <property type="match status" value="1"/>
</dbReference>
<reference evidence="10" key="1">
    <citation type="journal article" date="2012" name="J. Bacteriol.">
        <title>Complete genome sequence of the hydrogenotrophic, methanogenic archaeon Methanoculleus bourgensis strain MS2T, isolated from a sewage sludge digester.</title>
        <authorList>
            <person name="Maus I."/>
            <person name="Wibberg D."/>
            <person name="Stantscheff R."/>
            <person name="Eikmeyer F.G."/>
            <person name="Seffner A."/>
            <person name="Boelter J."/>
            <person name="Szczepanowski R."/>
            <person name="Blom J."/>
            <person name="Jaenicke S."/>
            <person name="Konig H."/>
            <person name="Puhler A."/>
            <person name="Schluter A."/>
        </authorList>
    </citation>
    <scope>NUCLEOTIDE SEQUENCE [LARGE SCALE GENOMIC DNA]</scope>
    <source>
        <strain evidence="10">ATCC 43281 / DSM 3045 / OCM 15 / MS2</strain>
    </source>
</reference>
<gene>
    <name evidence="9" type="primary">radC</name>
    <name evidence="9" type="ordered locus">BN140_1495</name>
</gene>
<keyword evidence="5" id="KW-0482">Metalloprotease</keyword>
<keyword evidence="3" id="KW-0378">Hydrolase</keyword>
<keyword evidence="10" id="KW-1185">Reference proteome</keyword>
<dbReference type="InterPro" id="IPR025657">
    <property type="entry name" value="RadC_JAB"/>
</dbReference>
<dbReference type="InterPro" id="IPR037518">
    <property type="entry name" value="MPN"/>
</dbReference>
<dbReference type="InterPro" id="IPR020891">
    <property type="entry name" value="UPF0758_CS"/>
</dbReference>
<dbReference type="GO" id="GO:0008237">
    <property type="term" value="F:metallopeptidase activity"/>
    <property type="evidence" value="ECO:0007669"/>
    <property type="project" value="UniProtKB-KW"/>
</dbReference>
<sequence length="244" mass="26799">MATYTCPRVEPENRNNLSGRMSMKKMRDLPSHDRPREKLASRGAEALTDVELVALLLGRGVKGRDVSQIAGEVARYLKDNGGSPSYKELLAIEGVGSAKACEIMACFELGRRYLADDGVAGSRITRPDDVLPLVSEWRDRKQEYFLCITLNGAGEVIERRVVTVGILNQSLVHPREVFAEAITDRAASVILVHNHPSGTLEPSSQDIGITRQLVEAGSILGIRVLDHIIITKKSHVSLRELGHL</sequence>
<dbReference type="BioCyc" id="MBOU1201294:BN140_RS07465-MONOMER"/>